<dbReference type="GO" id="GO:0032979">
    <property type="term" value="P:protein insertion into mitochondrial inner membrane from matrix"/>
    <property type="evidence" value="ECO:0007669"/>
    <property type="project" value="TreeGrafter"/>
</dbReference>
<dbReference type="PANTHER" id="PTHR12428:SF65">
    <property type="entry name" value="CYTOCHROME C OXIDASE ASSEMBLY PROTEIN COX18, MITOCHONDRIAL"/>
    <property type="match status" value="1"/>
</dbReference>
<dbReference type="InterPro" id="IPR001708">
    <property type="entry name" value="YidC/ALB3/OXA1/COX18"/>
</dbReference>
<dbReference type="AlphaFoldDB" id="A0A0C2ZJT9"/>
<evidence type="ECO:0000256" key="2">
    <source>
        <dbReference type="ARBA" id="ARBA00009877"/>
    </source>
</evidence>
<proteinExistence type="inferred from homology"/>
<feature type="transmembrane region" description="Helical" evidence="6">
    <location>
        <begin position="290"/>
        <end position="307"/>
    </location>
</feature>
<dbReference type="OrthoDB" id="2148490at2759"/>
<keyword evidence="8" id="KW-1185">Reference proteome</keyword>
<dbReference type="FunCoup" id="A0A0C2ZJT9">
    <property type="interactions" value="358"/>
</dbReference>
<name>A0A0C2ZJT9_9AGAM</name>
<organism evidence="7 8">
    <name type="scientific">Scleroderma citrinum Foug A</name>
    <dbReference type="NCBI Taxonomy" id="1036808"/>
    <lineage>
        <taxon>Eukaryota</taxon>
        <taxon>Fungi</taxon>
        <taxon>Dikarya</taxon>
        <taxon>Basidiomycota</taxon>
        <taxon>Agaricomycotina</taxon>
        <taxon>Agaricomycetes</taxon>
        <taxon>Agaricomycetidae</taxon>
        <taxon>Boletales</taxon>
        <taxon>Sclerodermatineae</taxon>
        <taxon>Sclerodermataceae</taxon>
        <taxon>Scleroderma</taxon>
    </lineage>
</organism>
<dbReference type="GO" id="GO:0032977">
    <property type="term" value="F:membrane insertase activity"/>
    <property type="evidence" value="ECO:0007669"/>
    <property type="project" value="InterPro"/>
</dbReference>
<dbReference type="InParanoid" id="A0A0C2ZJT9"/>
<dbReference type="Proteomes" id="UP000053989">
    <property type="component" value="Unassembled WGS sequence"/>
</dbReference>
<dbReference type="PANTHER" id="PTHR12428">
    <property type="entry name" value="OXA1"/>
    <property type="match status" value="1"/>
</dbReference>
<feature type="transmembrane region" description="Helical" evidence="6">
    <location>
        <begin position="239"/>
        <end position="262"/>
    </location>
</feature>
<reference evidence="8" key="2">
    <citation type="submission" date="2015-01" db="EMBL/GenBank/DDBJ databases">
        <title>Evolutionary Origins and Diversification of the Mycorrhizal Mutualists.</title>
        <authorList>
            <consortium name="DOE Joint Genome Institute"/>
            <consortium name="Mycorrhizal Genomics Consortium"/>
            <person name="Kohler A."/>
            <person name="Kuo A."/>
            <person name="Nagy L.G."/>
            <person name="Floudas D."/>
            <person name="Copeland A."/>
            <person name="Barry K.W."/>
            <person name="Cichocki N."/>
            <person name="Veneault-Fourrey C."/>
            <person name="LaButti K."/>
            <person name="Lindquist E.A."/>
            <person name="Lipzen A."/>
            <person name="Lundell T."/>
            <person name="Morin E."/>
            <person name="Murat C."/>
            <person name="Riley R."/>
            <person name="Ohm R."/>
            <person name="Sun H."/>
            <person name="Tunlid A."/>
            <person name="Henrissat B."/>
            <person name="Grigoriev I.V."/>
            <person name="Hibbett D.S."/>
            <person name="Martin F."/>
        </authorList>
    </citation>
    <scope>NUCLEOTIDE SEQUENCE [LARGE SCALE GENOMIC DNA]</scope>
    <source>
        <strain evidence="8">Foug A</strain>
    </source>
</reference>
<accession>A0A0C2ZJT9</accession>
<dbReference type="HOGENOM" id="CLU_029282_6_1_1"/>
<evidence type="ECO:0000256" key="3">
    <source>
        <dbReference type="ARBA" id="ARBA00022692"/>
    </source>
</evidence>
<protein>
    <submittedName>
        <fullName evidence="7">Uncharacterized protein</fullName>
    </submittedName>
</protein>
<reference evidence="7 8" key="1">
    <citation type="submission" date="2014-04" db="EMBL/GenBank/DDBJ databases">
        <authorList>
            <consortium name="DOE Joint Genome Institute"/>
            <person name="Kuo A."/>
            <person name="Kohler A."/>
            <person name="Nagy L.G."/>
            <person name="Floudas D."/>
            <person name="Copeland A."/>
            <person name="Barry K.W."/>
            <person name="Cichocki N."/>
            <person name="Veneault-Fourrey C."/>
            <person name="LaButti K."/>
            <person name="Lindquist E.A."/>
            <person name="Lipzen A."/>
            <person name="Lundell T."/>
            <person name="Morin E."/>
            <person name="Murat C."/>
            <person name="Sun H."/>
            <person name="Tunlid A."/>
            <person name="Henrissat B."/>
            <person name="Grigoriev I.V."/>
            <person name="Hibbett D.S."/>
            <person name="Martin F."/>
            <person name="Nordberg H.P."/>
            <person name="Cantor M.N."/>
            <person name="Hua S.X."/>
        </authorList>
    </citation>
    <scope>NUCLEOTIDE SEQUENCE [LARGE SCALE GENOMIC DNA]</scope>
    <source>
        <strain evidence="7 8">Foug A</strain>
    </source>
</reference>
<dbReference type="GO" id="GO:0005743">
    <property type="term" value="C:mitochondrial inner membrane"/>
    <property type="evidence" value="ECO:0007669"/>
    <property type="project" value="TreeGrafter"/>
</dbReference>
<sequence>MVLRTTLYSSGRLVLRTSGHRLSPAASHQLHVPWHAQRSGLLASSTVSMGVVNARSFWWSKSSASTEASVLPSPAQDPPMNNGAYGGHAETEFTPSLTASSSAGHALLVPDTLPAVVPDEASIASEASAATDVIPPLQLGDFSDLGLTSFWTPAGWVRYSLEVLHVSTGMPWFYVLVTGTMLWRLAATKFTIAATRNASLLRPYAGELRAIDEKAQNADQAGKMEAMLQKKKIFEKTGVNALSSLGSTLGQVVIQFGVFFGVKELVTLPVPQLRDSGCWLIPDLTVAGPYFIMPLVVASLANLQLMLQKRDLDISRPEMAHMFNVLRVVGFASAPLMGVYPDGMWLSVAAGLVVSLAQSRLLQIPSVRAKFGITPITAALPPVSLLDTYRYAHRYFQQKFKEHSQSRAVPVQKLIKSKSGKASRK</sequence>
<keyword evidence="3 6" id="KW-0812">Transmembrane</keyword>
<evidence type="ECO:0000256" key="1">
    <source>
        <dbReference type="ARBA" id="ARBA00004141"/>
    </source>
</evidence>
<evidence type="ECO:0000256" key="6">
    <source>
        <dbReference type="SAM" id="Phobius"/>
    </source>
</evidence>
<evidence type="ECO:0000256" key="4">
    <source>
        <dbReference type="ARBA" id="ARBA00022989"/>
    </source>
</evidence>
<dbReference type="STRING" id="1036808.A0A0C2ZJT9"/>
<gene>
    <name evidence="7" type="ORF">SCLCIDRAFT_1215697</name>
</gene>
<evidence type="ECO:0000313" key="7">
    <source>
        <dbReference type="EMBL" id="KIM61873.1"/>
    </source>
</evidence>
<dbReference type="EMBL" id="KN822047">
    <property type="protein sequence ID" value="KIM61873.1"/>
    <property type="molecule type" value="Genomic_DNA"/>
</dbReference>
<evidence type="ECO:0000313" key="8">
    <source>
        <dbReference type="Proteomes" id="UP000053989"/>
    </source>
</evidence>
<keyword evidence="4 6" id="KW-1133">Transmembrane helix</keyword>
<keyword evidence="5 6" id="KW-0472">Membrane</keyword>
<comment type="similarity">
    <text evidence="2">Belongs to the OXA1/ALB3/YidC family.</text>
</comment>
<evidence type="ECO:0000256" key="5">
    <source>
        <dbReference type="ARBA" id="ARBA00023136"/>
    </source>
</evidence>
<comment type="subcellular location">
    <subcellularLocation>
        <location evidence="1">Membrane</location>
        <topology evidence="1">Multi-pass membrane protein</topology>
    </subcellularLocation>
</comment>